<name>A0ABS2GNW7_9FIRM</name>
<keyword evidence="3" id="KW-1185">Reference proteome</keyword>
<dbReference type="RefSeq" id="WP_204721873.1">
    <property type="nucleotide sequence ID" value="NZ_JACSNR010000011.1"/>
</dbReference>
<protein>
    <submittedName>
        <fullName evidence="2">DUF2577 domain-containing protein</fullName>
    </submittedName>
</protein>
<dbReference type="Proteomes" id="UP000724149">
    <property type="component" value="Unassembled WGS sequence"/>
</dbReference>
<sequence length="147" mass="15742">MATLGEAVKLAAGAQRSASKPAAWMFGEVLAVSPLRILVDDRFEVGADQVVLMREFVAGQYATHTHGINPHTHTVQEHTHAIPQQTTEEADGHSHSVPKQVTEGTALISDPTPLQTATEVYTGLLVGDKVVLLQNEGGQKFLVLGRV</sequence>
<evidence type="ECO:0000313" key="2">
    <source>
        <dbReference type="EMBL" id="MBM6924137.1"/>
    </source>
</evidence>
<accession>A0ABS2GNW7</accession>
<comment type="caution">
    <text evidence="2">The sequence shown here is derived from an EMBL/GenBank/DDBJ whole genome shotgun (WGS) entry which is preliminary data.</text>
</comment>
<dbReference type="EMBL" id="JACSNR010000011">
    <property type="protein sequence ID" value="MBM6924137.1"/>
    <property type="molecule type" value="Genomic_DNA"/>
</dbReference>
<evidence type="ECO:0000313" key="3">
    <source>
        <dbReference type="Proteomes" id="UP000724149"/>
    </source>
</evidence>
<evidence type="ECO:0000256" key="1">
    <source>
        <dbReference type="SAM" id="MobiDB-lite"/>
    </source>
</evidence>
<dbReference type="Pfam" id="PF10844">
    <property type="entry name" value="DUF2577"/>
    <property type="match status" value="1"/>
</dbReference>
<reference evidence="2 3" key="1">
    <citation type="journal article" date="2021" name="Sci. Rep.">
        <title>The distribution of antibiotic resistance genes in chicken gut microbiota commensals.</title>
        <authorList>
            <person name="Juricova H."/>
            <person name="Matiasovicova J."/>
            <person name="Kubasova T."/>
            <person name="Cejkova D."/>
            <person name="Rychlik I."/>
        </authorList>
    </citation>
    <scope>NUCLEOTIDE SEQUENCE [LARGE SCALE GENOMIC DNA]</scope>
    <source>
        <strain evidence="2 3">An564</strain>
    </source>
</reference>
<dbReference type="InterPro" id="IPR022555">
    <property type="entry name" value="DUF2577"/>
</dbReference>
<feature type="region of interest" description="Disordered" evidence="1">
    <location>
        <begin position="77"/>
        <end position="97"/>
    </location>
</feature>
<gene>
    <name evidence="2" type="ORF">H9X81_10620</name>
</gene>
<proteinExistence type="predicted"/>
<organism evidence="2 3">
    <name type="scientific">Hydrogenoanaerobacterium saccharovorans</name>
    <dbReference type="NCBI Taxonomy" id="474960"/>
    <lineage>
        <taxon>Bacteria</taxon>
        <taxon>Bacillati</taxon>
        <taxon>Bacillota</taxon>
        <taxon>Clostridia</taxon>
        <taxon>Eubacteriales</taxon>
        <taxon>Oscillospiraceae</taxon>
        <taxon>Hydrogenoanaerobacterium</taxon>
    </lineage>
</organism>